<evidence type="ECO:0000256" key="2">
    <source>
        <dbReference type="SAM" id="MobiDB-lite"/>
    </source>
</evidence>
<dbReference type="InterPro" id="IPR019384">
    <property type="entry name" value="FHIP"/>
</dbReference>
<dbReference type="OMA" id="FNEFCLE"/>
<protein>
    <submittedName>
        <fullName evidence="4">Protein FAM160A1</fullName>
    </submittedName>
</protein>
<feature type="compositionally biased region" description="Low complexity" evidence="2">
    <location>
        <begin position="893"/>
        <end position="906"/>
    </location>
</feature>
<comment type="similarity">
    <text evidence="1">Belongs to the FHIP family.</text>
</comment>
<proteinExistence type="inferred from homology"/>
<evidence type="ECO:0000256" key="1">
    <source>
        <dbReference type="ARBA" id="ARBA00024336"/>
    </source>
</evidence>
<dbReference type="eggNOG" id="KOG3695">
    <property type="taxonomic scope" value="Eukaryota"/>
</dbReference>
<feature type="region of interest" description="Disordered" evidence="2">
    <location>
        <begin position="893"/>
        <end position="927"/>
    </location>
</feature>
<accession>A0A068Y0D6</accession>
<reference evidence="4" key="2">
    <citation type="submission" date="2015-11" db="EMBL/GenBank/DDBJ databases">
        <authorList>
            <person name="Zhang Y."/>
            <person name="Guo Z."/>
        </authorList>
    </citation>
    <scope>NUCLEOTIDE SEQUENCE</scope>
</reference>
<sequence>MVDAVSSFEICLDSCVVLFRPRKRDKKNVRDIFKIIGTLFNFVVDEKPPPDKTSSYGGIICDSFPLGPLASKLIDSKFLAKLVSWGSTEEFYPISLKYFVLQNLLRNFDFLISQAKQNLLFSIAIFQPLLKIIDLCREFPEYVSENLSRLLYTLSVLLCRDPVLLEFSKQVSHDVARNEYFIFSQLVPLLHLQGIPGNFARDALLLILALSDRDAEVANYLTSTSDICPVLATGLSGYYSCLPKRIVPDGIDGYPASGQVRQSPETLYVRSAGWHRISRSEWSTCEPLVRFLQTLDFCNLAVRISHQSVRQYLLYYIYSGFLMSVLRSALNQKAIDEVIAAEAYLELFLCRLTEPALIGLFLRFIVASTAENGSVLSSLITRLAADSASPGEESCQMYTFVRVASHPTHYYRFLEMVTLSLFRTILNLNCEDIMFLLVFQYLKKLEIGRECPVDGKRRDAFRFSNSDNLLWLTSSERFLKLSFWCTSLNDSKGSSSLNESGTIKCVPSNRFAAHLLISHQLIDSRTRSTGVWSAEYQSPVPSLVPTTSSTDPPAVRFHSTPLRTLMASSLRIESDSRLHELSLIDRYKSESNIYQLSYCDDSDEDLERENKKSVILRSPIDLKQVESPVDLESNEQEKSSLDVIRQFVADIDGTSTCDAVTLFTRLLEDGFPVESDDDIEATIPYPSVSQFTFDFLDYYLGKRAIPVVIVPQPSPKYELLAPVSNLEADYDFESLYGNELPELPYRPNFEECSSCHYSSCGLGPFLNCVLSLIGSMHKNSLYLNLILTDVVLILASFHQFPLADILLKCADVSLSKLTQTLYEVLVDLRQEIEQHLAKIPNWCALVEQAMCFLHGRSQRNPEASLPSAIVVATRPYCATDDDLLAETTFLPSGVSTSERSRSSSVRPQTDHPSAPTRLPLPSHRSASAMPRTAVLEPVVLPSWGDTEPLSQRQRMRRSSIDRLSHLFILDSPTPPCSVSHTSDSLPFAYSQFSSVDIRNVIFAYIVFNEFCLELAGLCCEHSVSTASVQPQFEKTMELERCLAEF</sequence>
<feature type="domain" description="FHF complex subunit HOOK-interacting protein C-terminal" evidence="3">
    <location>
        <begin position="763"/>
        <end position="856"/>
    </location>
</feature>
<dbReference type="Pfam" id="PF19314">
    <property type="entry name" value="DUF5917"/>
    <property type="match status" value="1"/>
</dbReference>
<name>A0A068Y0D6_ECHMU</name>
<keyword evidence="5" id="KW-1185">Reference proteome</keyword>
<dbReference type="AlphaFoldDB" id="A0A068Y0D6"/>
<reference evidence="4" key="1">
    <citation type="journal article" date="2013" name="Nature">
        <title>The genomes of four tapeworm species reveal adaptations to parasitism.</title>
        <authorList>
            <person name="Tsai I.J."/>
            <person name="Zarowiecki M."/>
            <person name="Holroyd N."/>
            <person name="Garciarrubio A."/>
            <person name="Sanchez-Flores A."/>
            <person name="Brooks K.L."/>
            <person name="Tracey A."/>
            <person name="Bobes R.J."/>
            <person name="Fragoso G."/>
            <person name="Sciutto E."/>
            <person name="Aslett M."/>
            <person name="Beasley H."/>
            <person name="Bennett H.M."/>
            <person name="Cai J."/>
            <person name="Camicia F."/>
            <person name="Clark R."/>
            <person name="Cucher M."/>
            <person name="De Silva N."/>
            <person name="Day T.A."/>
            <person name="Deplazes P."/>
            <person name="Estrada K."/>
            <person name="Fernandez C."/>
            <person name="Holland P.W."/>
            <person name="Hou J."/>
            <person name="Hu S."/>
            <person name="Huckvale T."/>
            <person name="Hung S.S."/>
            <person name="Kamenetzky L."/>
            <person name="Keane J.A."/>
            <person name="Kiss F."/>
            <person name="Koziol U."/>
            <person name="Lambert O."/>
            <person name="Liu K."/>
            <person name="Luo X."/>
            <person name="Luo Y."/>
            <person name="Macchiaroli N."/>
            <person name="Nichol S."/>
            <person name="Paps J."/>
            <person name="Parkinson J."/>
            <person name="Pouchkina-Stantcheva N."/>
            <person name="Riddiford N."/>
            <person name="Rosenzvit M."/>
            <person name="Salinas G."/>
            <person name="Wasmuth J.D."/>
            <person name="Zamanian M."/>
            <person name="Zheng Y."/>
            <person name="Cai X."/>
            <person name="Soberon X."/>
            <person name="Olson P.D."/>
            <person name="Laclette J.P."/>
            <person name="Brehm K."/>
            <person name="Berriman M."/>
            <person name="Garciarrubio A."/>
            <person name="Bobes R.J."/>
            <person name="Fragoso G."/>
            <person name="Sanchez-Flores A."/>
            <person name="Estrada K."/>
            <person name="Cevallos M.A."/>
            <person name="Morett E."/>
            <person name="Gonzalez V."/>
            <person name="Portillo T."/>
            <person name="Ochoa-Leyva A."/>
            <person name="Jose M.V."/>
            <person name="Sciutto E."/>
            <person name="Landa A."/>
            <person name="Jimenez L."/>
            <person name="Valdes V."/>
            <person name="Carrero J.C."/>
            <person name="Larralde C."/>
            <person name="Morales-Montor J."/>
            <person name="Limon-Lason J."/>
            <person name="Soberon X."/>
            <person name="Laclette J.P."/>
        </authorList>
    </citation>
    <scope>NUCLEOTIDE SEQUENCE [LARGE SCALE GENOMIC DNA]</scope>
</reference>
<dbReference type="EMBL" id="LN902841">
    <property type="protein sequence ID" value="CDS35841.1"/>
    <property type="molecule type" value="Genomic_DNA"/>
</dbReference>
<dbReference type="OrthoDB" id="6287422at2759"/>
<organism evidence="4 5">
    <name type="scientific">Echinococcus multilocularis</name>
    <name type="common">Fox tapeworm</name>
    <dbReference type="NCBI Taxonomy" id="6211"/>
    <lineage>
        <taxon>Eukaryota</taxon>
        <taxon>Metazoa</taxon>
        <taxon>Spiralia</taxon>
        <taxon>Lophotrochozoa</taxon>
        <taxon>Platyhelminthes</taxon>
        <taxon>Cestoda</taxon>
        <taxon>Eucestoda</taxon>
        <taxon>Cyclophyllidea</taxon>
        <taxon>Taeniidae</taxon>
        <taxon>Echinococcus</taxon>
    </lineage>
</organism>
<dbReference type="Proteomes" id="UP000017246">
    <property type="component" value="Unassembled WGS sequence"/>
</dbReference>
<evidence type="ECO:0000313" key="5">
    <source>
        <dbReference type="Proteomes" id="UP000017246"/>
    </source>
</evidence>
<dbReference type="Pfam" id="PF10257">
    <property type="entry name" value="RAI16-like"/>
    <property type="match status" value="1"/>
</dbReference>
<dbReference type="InterPro" id="IPR045669">
    <property type="entry name" value="FHIP_C"/>
</dbReference>
<gene>
    <name evidence="4" type="ORF">EmuJ_001179600</name>
</gene>
<dbReference type="PANTHER" id="PTHR21705:SF11">
    <property type="entry name" value="FHIP FAMILY PROTEIN CG3558"/>
    <property type="match status" value="1"/>
</dbReference>
<evidence type="ECO:0000313" key="4">
    <source>
        <dbReference type="EMBL" id="CDS35841.1"/>
    </source>
</evidence>
<dbReference type="PANTHER" id="PTHR21705">
    <property type="entry name" value="RAI16 PROTEIN-RELATED"/>
    <property type="match status" value="1"/>
</dbReference>
<evidence type="ECO:0000259" key="3">
    <source>
        <dbReference type="Pfam" id="PF19314"/>
    </source>
</evidence>
<dbReference type="STRING" id="6211.A0A068Y0D6"/>